<evidence type="ECO:0000313" key="2">
    <source>
        <dbReference type="EMBL" id="MEW9267722.1"/>
    </source>
</evidence>
<dbReference type="PANTHER" id="PTHR30383:SF5">
    <property type="entry name" value="SGNH HYDROLASE-TYPE ESTERASE DOMAIN-CONTAINING PROTEIN"/>
    <property type="match status" value="1"/>
</dbReference>
<dbReference type="Pfam" id="PF13472">
    <property type="entry name" value="Lipase_GDSL_2"/>
    <property type="match status" value="1"/>
</dbReference>
<dbReference type="InterPro" id="IPR051532">
    <property type="entry name" value="Ester_Hydrolysis_Enzymes"/>
</dbReference>
<accession>A0ABV3PE47</accession>
<name>A0ABV3PE47_9ACTN</name>
<dbReference type="SUPFAM" id="SSF52266">
    <property type="entry name" value="SGNH hydrolase"/>
    <property type="match status" value="1"/>
</dbReference>
<dbReference type="Proteomes" id="UP001555826">
    <property type="component" value="Unassembled WGS sequence"/>
</dbReference>
<evidence type="ECO:0000259" key="1">
    <source>
        <dbReference type="Pfam" id="PF13472"/>
    </source>
</evidence>
<dbReference type="CDD" id="cd00229">
    <property type="entry name" value="SGNH_hydrolase"/>
    <property type="match status" value="1"/>
</dbReference>
<evidence type="ECO:0000313" key="3">
    <source>
        <dbReference type="Proteomes" id="UP001555826"/>
    </source>
</evidence>
<gene>
    <name evidence="2" type="ORF">AB1207_23515</name>
</gene>
<feature type="domain" description="SGNH hydrolase-type esterase" evidence="1">
    <location>
        <begin position="48"/>
        <end position="256"/>
    </location>
</feature>
<dbReference type="InterPro" id="IPR013830">
    <property type="entry name" value="SGNH_hydro"/>
</dbReference>
<dbReference type="EMBL" id="JBFNQN010000022">
    <property type="protein sequence ID" value="MEW9267722.1"/>
    <property type="molecule type" value="Genomic_DNA"/>
</dbReference>
<keyword evidence="3" id="KW-1185">Reference proteome</keyword>
<keyword evidence="2" id="KW-0378">Hydrolase</keyword>
<sequence>MTSTGARALGWRGRAALPVVGVVVAGVTLLAAASAPAVAATAPLRLVALGDSVTAAHGCGCTGFPTRFGRDVTAATGIPVSVETHGIDGATAADALAASREPALRSALQSADDVVITIGANDVEPSAASVPDPARTAATEAWQAQVQAGVQDVSSSVDALLTDLDASPRHPRVFVTGYWAVGLDGAVARALCTPRQADAQVRLTAEVNAALAADAARHAATYVDLGPVFHGDDGTVDPTPLLAADGDHPSALGHAAIARALVTRWIPPLQHRRQGRTPPQVQAGPA</sequence>
<dbReference type="Gene3D" id="3.40.50.1110">
    <property type="entry name" value="SGNH hydrolase"/>
    <property type="match status" value="1"/>
</dbReference>
<protein>
    <submittedName>
        <fullName evidence="2">SGNH/GDSL hydrolase family protein</fullName>
    </submittedName>
</protein>
<proteinExistence type="predicted"/>
<dbReference type="InterPro" id="IPR036514">
    <property type="entry name" value="SGNH_hydro_sf"/>
</dbReference>
<organism evidence="2 3">
    <name type="scientific">Kineococcus endophyticus</name>
    <dbReference type="NCBI Taxonomy" id="1181883"/>
    <lineage>
        <taxon>Bacteria</taxon>
        <taxon>Bacillati</taxon>
        <taxon>Actinomycetota</taxon>
        <taxon>Actinomycetes</taxon>
        <taxon>Kineosporiales</taxon>
        <taxon>Kineosporiaceae</taxon>
        <taxon>Kineococcus</taxon>
    </lineage>
</organism>
<dbReference type="PANTHER" id="PTHR30383">
    <property type="entry name" value="THIOESTERASE 1/PROTEASE 1/LYSOPHOSPHOLIPASE L1"/>
    <property type="match status" value="1"/>
</dbReference>
<comment type="caution">
    <text evidence="2">The sequence shown here is derived from an EMBL/GenBank/DDBJ whole genome shotgun (WGS) entry which is preliminary data.</text>
</comment>
<dbReference type="GO" id="GO:0016787">
    <property type="term" value="F:hydrolase activity"/>
    <property type="evidence" value="ECO:0007669"/>
    <property type="project" value="UniProtKB-KW"/>
</dbReference>
<reference evidence="2 3" key="1">
    <citation type="submission" date="2024-07" db="EMBL/GenBank/DDBJ databases">
        <authorList>
            <person name="Thanompreechachai J."/>
            <person name="Duangmal K."/>
        </authorList>
    </citation>
    <scope>NUCLEOTIDE SEQUENCE [LARGE SCALE GENOMIC DNA]</scope>
    <source>
        <strain evidence="2 3">KCTC 19886</strain>
    </source>
</reference>